<evidence type="ECO:0000259" key="2">
    <source>
        <dbReference type="Pfam" id="PF20236"/>
    </source>
</evidence>
<feature type="compositionally biased region" description="Polar residues" evidence="1">
    <location>
        <begin position="305"/>
        <end position="314"/>
    </location>
</feature>
<proteinExistence type="predicted"/>
<feature type="compositionally biased region" description="Low complexity" evidence="1">
    <location>
        <begin position="279"/>
        <end position="304"/>
    </location>
</feature>
<feature type="compositionally biased region" description="Pro residues" evidence="1">
    <location>
        <begin position="341"/>
        <end position="351"/>
    </location>
</feature>
<dbReference type="AlphaFoldDB" id="A0A4Q9MLW7"/>
<dbReference type="InterPro" id="IPR046528">
    <property type="entry name" value="DUF6593"/>
</dbReference>
<feature type="region of interest" description="Disordered" evidence="1">
    <location>
        <begin position="443"/>
        <end position="550"/>
    </location>
</feature>
<evidence type="ECO:0000313" key="3">
    <source>
        <dbReference type="EMBL" id="TBU26976.1"/>
    </source>
</evidence>
<accession>A0A4Q9MLW7</accession>
<feature type="compositionally biased region" description="Low complexity" evidence="1">
    <location>
        <begin position="315"/>
        <end position="337"/>
    </location>
</feature>
<dbReference type="OrthoDB" id="3045089at2759"/>
<dbReference type="EMBL" id="ML143438">
    <property type="protein sequence ID" value="TBU26976.1"/>
    <property type="molecule type" value="Genomic_DNA"/>
</dbReference>
<protein>
    <recommendedName>
        <fullName evidence="2">DUF6593 domain-containing protein</fullName>
    </recommendedName>
</protein>
<evidence type="ECO:0000256" key="1">
    <source>
        <dbReference type="SAM" id="MobiDB-lite"/>
    </source>
</evidence>
<reference evidence="3" key="1">
    <citation type="submission" date="2019-01" db="EMBL/GenBank/DDBJ databases">
        <title>Draft genome sequences of three monokaryotic isolates of the white-rot basidiomycete fungus Dichomitus squalens.</title>
        <authorList>
            <consortium name="DOE Joint Genome Institute"/>
            <person name="Lopez S.C."/>
            <person name="Andreopoulos B."/>
            <person name="Pangilinan J."/>
            <person name="Lipzen A."/>
            <person name="Riley R."/>
            <person name="Ahrendt S."/>
            <person name="Ng V."/>
            <person name="Barry K."/>
            <person name="Daum C."/>
            <person name="Grigoriev I.V."/>
            <person name="Hilden K.S."/>
            <person name="Makela M.R."/>
            <person name="de Vries R.P."/>
        </authorList>
    </citation>
    <scope>NUCLEOTIDE SEQUENCE [LARGE SCALE GENOMIC DNA]</scope>
    <source>
        <strain evidence="3">OM18370.1</strain>
    </source>
</reference>
<feature type="region of interest" description="Disordered" evidence="1">
    <location>
        <begin position="262"/>
        <end position="387"/>
    </location>
</feature>
<sequence length="595" mass="65251">MLQLTFTDRPLNSVVVNTATYQVLYDIKTPHLLGGSLTTVRDATGDIVATYETSAYTHELTIGGERRGLNEWLEREHTFSLSRRMHAPNGRQYAWTRSKYTWSVTDCETGQVIAMSRSASKVDGTKFTVDILEDGLPILDAIVTAFAILEARAKADADAGSTVGYDPMPVCAFCIEMLQITASGKGQLKQLPMAKLKKYAKAYNIDVSGILEKDEFIERLVAARTPEGCLPHANESYYRKHSIPNRASNRPRGLFTRAMDAMSGDRTSTSSTPPPRQQPQPQYQQRQQYQQYPQYTQYQPRQRTNSGPSRYSPHSQTDPRTRQQQPQQQAPRPSTAHPHPHPQYAPPPGAPPRYSQSARPDHLNVPPQRPRAASTSSTPRGTSPARPVVVPSIDELLEMSDEQVAALSIGSLKEILFKNHVTARLVVEKGELVSRVKTLIEQEKAERERKAAEEAAEREYEEQMRRAREESLASASQAGLSHPASPGPARAEGNDGEGANVQIPIPEPAGTGEGVQMPVPQPATGEDSGSPPQASTPPTRVVTPPPASTLTPKAQAMASRLERTGLCVICQDEEANIAIVDCGCVVWHLSVQCVS</sequence>
<gene>
    <name evidence="3" type="ORF">BD311DRAFT_808054</name>
</gene>
<dbReference type="Proteomes" id="UP000292957">
    <property type="component" value="Unassembled WGS sequence"/>
</dbReference>
<feature type="compositionally biased region" description="Basic and acidic residues" evidence="1">
    <location>
        <begin position="443"/>
        <end position="471"/>
    </location>
</feature>
<feature type="domain" description="DUF6593" evidence="2">
    <location>
        <begin position="8"/>
        <end position="153"/>
    </location>
</feature>
<dbReference type="Pfam" id="PF20236">
    <property type="entry name" value="DUF6593"/>
    <property type="match status" value="1"/>
</dbReference>
<name>A0A4Q9MLW7_9APHY</name>
<organism evidence="3">
    <name type="scientific">Dichomitus squalens</name>
    <dbReference type="NCBI Taxonomy" id="114155"/>
    <lineage>
        <taxon>Eukaryota</taxon>
        <taxon>Fungi</taxon>
        <taxon>Dikarya</taxon>
        <taxon>Basidiomycota</taxon>
        <taxon>Agaricomycotina</taxon>
        <taxon>Agaricomycetes</taxon>
        <taxon>Polyporales</taxon>
        <taxon>Polyporaceae</taxon>
        <taxon>Dichomitus</taxon>
    </lineage>
</organism>